<evidence type="ECO:0000313" key="1">
    <source>
        <dbReference type="EMBL" id="CAD8119388.1"/>
    </source>
</evidence>
<name>A0A8S1QUF1_9CILI</name>
<gene>
    <name evidence="1" type="ORF">PSON_ATCC_30995.1.T1210032</name>
</gene>
<dbReference type="Proteomes" id="UP000692954">
    <property type="component" value="Unassembled WGS sequence"/>
</dbReference>
<comment type="caution">
    <text evidence="1">The sequence shown here is derived from an EMBL/GenBank/DDBJ whole genome shotgun (WGS) entry which is preliminary data.</text>
</comment>
<keyword evidence="2" id="KW-1185">Reference proteome</keyword>
<accession>A0A8S1QUF1</accession>
<dbReference type="EMBL" id="CAJJDN010000121">
    <property type="protein sequence ID" value="CAD8119388.1"/>
    <property type="molecule type" value="Genomic_DNA"/>
</dbReference>
<evidence type="ECO:0000313" key="2">
    <source>
        <dbReference type="Proteomes" id="UP000692954"/>
    </source>
</evidence>
<protein>
    <submittedName>
        <fullName evidence="1">Uncharacterized protein</fullName>
    </submittedName>
</protein>
<proteinExistence type="predicted"/>
<reference evidence="1" key="1">
    <citation type="submission" date="2021-01" db="EMBL/GenBank/DDBJ databases">
        <authorList>
            <consortium name="Genoscope - CEA"/>
            <person name="William W."/>
        </authorList>
    </citation>
    <scope>NUCLEOTIDE SEQUENCE</scope>
</reference>
<sequence>MNLISKNYQYFKSCKLTLLMKLNFPQFRKINQIPIFCKFLSLNEQYFSDTDYKKRNLFQQLSVQLQQRSFICFLLNYYKLRYQQKKILMVTSLIQYPFQMANKIRMPSIKQVKQLTCNIEIFTIFSSEQNLQIIYYFSRPQYSIIFKSIVRINLLNAL</sequence>
<dbReference type="AlphaFoldDB" id="A0A8S1QUF1"/>
<organism evidence="1 2">
    <name type="scientific">Paramecium sonneborni</name>
    <dbReference type="NCBI Taxonomy" id="65129"/>
    <lineage>
        <taxon>Eukaryota</taxon>
        <taxon>Sar</taxon>
        <taxon>Alveolata</taxon>
        <taxon>Ciliophora</taxon>
        <taxon>Intramacronucleata</taxon>
        <taxon>Oligohymenophorea</taxon>
        <taxon>Peniculida</taxon>
        <taxon>Parameciidae</taxon>
        <taxon>Paramecium</taxon>
    </lineage>
</organism>